<accession>A0A927GA87</accession>
<dbReference type="Proteomes" id="UP000610846">
    <property type="component" value="Unassembled WGS sequence"/>
</dbReference>
<comment type="caution">
    <text evidence="3">The sequence shown here is derived from an EMBL/GenBank/DDBJ whole genome shotgun (WGS) entry which is preliminary data.</text>
</comment>
<dbReference type="AlphaFoldDB" id="A0A927GA87"/>
<evidence type="ECO:0000256" key="2">
    <source>
        <dbReference type="SAM" id="Phobius"/>
    </source>
</evidence>
<feature type="compositionally biased region" description="Gly residues" evidence="1">
    <location>
        <begin position="95"/>
        <end position="105"/>
    </location>
</feature>
<keyword evidence="2" id="KW-1133">Transmembrane helix</keyword>
<dbReference type="EMBL" id="JACYHB010000006">
    <property type="protein sequence ID" value="MBD8079167.1"/>
    <property type="molecule type" value="Genomic_DNA"/>
</dbReference>
<feature type="compositionally biased region" description="Gly residues" evidence="1">
    <location>
        <begin position="58"/>
        <end position="67"/>
    </location>
</feature>
<proteinExistence type="predicted"/>
<keyword evidence="4" id="KW-1185">Reference proteome</keyword>
<dbReference type="RefSeq" id="WP_191828761.1">
    <property type="nucleotide sequence ID" value="NZ_JACYHB010000006.1"/>
</dbReference>
<keyword evidence="2" id="KW-0812">Transmembrane</keyword>
<reference evidence="3" key="2">
    <citation type="submission" date="2020-09" db="EMBL/GenBank/DDBJ databases">
        <authorList>
            <person name="Yu Y."/>
        </authorList>
    </citation>
    <scope>NUCLEOTIDE SEQUENCE</scope>
    <source>
        <strain evidence="3">KCTC 49039</strain>
    </source>
</reference>
<feature type="compositionally biased region" description="Low complexity" evidence="1">
    <location>
        <begin position="82"/>
        <end position="94"/>
    </location>
</feature>
<name>A0A927GA87_9MICO</name>
<protein>
    <recommendedName>
        <fullName evidence="5">Sporulation protein</fullName>
    </recommendedName>
</protein>
<keyword evidence="2" id="KW-0472">Membrane</keyword>
<feature type="transmembrane region" description="Helical" evidence="2">
    <location>
        <begin position="135"/>
        <end position="156"/>
    </location>
</feature>
<evidence type="ECO:0000313" key="4">
    <source>
        <dbReference type="Proteomes" id="UP000610846"/>
    </source>
</evidence>
<feature type="region of interest" description="Disordered" evidence="1">
    <location>
        <begin position="58"/>
        <end position="105"/>
    </location>
</feature>
<evidence type="ECO:0000256" key="1">
    <source>
        <dbReference type="SAM" id="MobiDB-lite"/>
    </source>
</evidence>
<evidence type="ECO:0008006" key="5">
    <source>
        <dbReference type="Google" id="ProtNLM"/>
    </source>
</evidence>
<organism evidence="3 4">
    <name type="scientific">Cellulosimicrobium arenosum</name>
    <dbReference type="NCBI Taxonomy" id="2708133"/>
    <lineage>
        <taxon>Bacteria</taxon>
        <taxon>Bacillati</taxon>
        <taxon>Actinomycetota</taxon>
        <taxon>Actinomycetes</taxon>
        <taxon>Micrococcales</taxon>
        <taxon>Promicromonosporaceae</taxon>
        <taxon>Cellulosimicrobium</taxon>
    </lineage>
</organism>
<sequence>MGTQENTGADVDPAYITNAARDTFSVRRVFGEAYEREGTLVIPVATVWGGTGSGWGAGSGELSGKGAAGLPAIGRRPRADDGPAGDPGSGNADGEAGGEGSGGGGGFGVRVKATGVYVVDADGVRWQPSLDVNRIILGGQAVAAAVGVAAAIAWGVSRLRR</sequence>
<gene>
    <name evidence="3" type="ORF">IF651_08900</name>
</gene>
<reference evidence="3" key="1">
    <citation type="journal article" date="2018" name="Curr. Microbiol.">
        <title>Cellulosimicrobium arenosum sp. nov., Isolated from Marine Sediment Sand.</title>
        <authorList>
            <person name="Oh M."/>
            <person name="Kim J.H."/>
            <person name="Yoon J.H."/>
            <person name="Schumann P."/>
            <person name="Kim W."/>
        </authorList>
    </citation>
    <scope>NUCLEOTIDE SEQUENCE</scope>
    <source>
        <strain evidence="3">KCTC 49039</strain>
    </source>
</reference>
<evidence type="ECO:0000313" key="3">
    <source>
        <dbReference type="EMBL" id="MBD8079167.1"/>
    </source>
</evidence>